<comment type="caution">
    <text evidence="1">The sequence shown here is derived from an EMBL/GenBank/DDBJ whole genome shotgun (WGS) entry which is preliminary data.</text>
</comment>
<dbReference type="NCBIfam" id="NF035939">
    <property type="entry name" value="TIM_EboE"/>
    <property type="match status" value="1"/>
</dbReference>
<dbReference type="PATRIC" id="fig|1637645.4.peg.5570"/>
<organism evidence="1 2">
    <name type="scientific">Limnoraphis robusta CS-951</name>
    <dbReference type="NCBI Taxonomy" id="1637645"/>
    <lineage>
        <taxon>Bacteria</taxon>
        <taxon>Bacillati</taxon>
        <taxon>Cyanobacteriota</taxon>
        <taxon>Cyanophyceae</taxon>
        <taxon>Oscillatoriophycideae</taxon>
        <taxon>Oscillatoriales</taxon>
        <taxon>Sirenicapillariaceae</taxon>
        <taxon>Limnoraphis</taxon>
    </lineage>
</organism>
<proteinExistence type="predicted"/>
<reference evidence="1 2" key="1">
    <citation type="submission" date="2015-06" db="EMBL/GenBank/DDBJ databases">
        <title>Draft genome assembly of filamentous brackish cyanobacterium Limnoraphis robusta strain CS-951.</title>
        <authorList>
            <person name="Willis A."/>
            <person name="Parks M."/>
            <person name="Burford M.A."/>
        </authorList>
    </citation>
    <scope>NUCLEOTIDE SEQUENCE [LARGE SCALE GENOMIC DNA]</scope>
    <source>
        <strain evidence="1 2">CS-951</strain>
    </source>
</reference>
<dbReference type="GO" id="GO:0016853">
    <property type="term" value="F:isomerase activity"/>
    <property type="evidence" value="ECO:0007669"/>
    <property type="project" value="UniProtKB-KW"/>
</dbReference>
<dbReference type="OrthoDB" id="9785907at2"/>
<dbReference type="Proteomes" id="UP000033607">
    <property type="component" value="Unassembled WGS sequence"/>
</dbReference>
<sequence>MQLTENGAHLTYCTNIHPGESWLEVLTNLKQYLPALKSRFNTEYFGIGLRLSHQATIQLKAAEIAEFKTWLVEQGLYVFTLNGFPYGGFHNEVVKDKVYAPDWTTPERTNYTKNLAHILAELLPEGVKGSISTLPLSYKPWFNSSSNINEVFKHSTINLVEVVIFLVNLHQTTGKFIHIDLEPEPNGLIENSAEVINFFENWLLPLGGKYLANKLNLSLNAAETLLREHIQICYDTCHFSVVYENPVQVFRDFKQAGISIGKIQISAAIKNKLPQDKSERANLAESLQKFAESTYLHQVVAAYSDGTFQSYIDLPEALEDLKETTAQEWRTHFHIPIFNQTYGILQSTQDDILTVLNLLKSYPCEHLEIETYTFQVLPENLKTDLLTSIQREYDWVIQQDVENFNLYSSQFKKPLLKIP</sequence>
<accession>A0A0F5YA83</accession>
<protein>
    <submittedName>
        <fullName evidence="1">Xylose isomerase</fullName>
    </submittedName>
</protein>
<dbReference type="Gene3D" id="3.20.20.150">
    <property type="entry name" value="Divalent-metal-dependent TIM barrel enzymes"/>
    <property type="match status" value="1"/>
</dbReference>
<dbReference type="AlphaFoldDB" id="A0A0F5YA83"/>
<gene>
    <name evidence="1" type="ORF">WN50_23220</name>
</gene>
<evidence type="ECO:0000313" key="1">
    <source>
        <dbReference type="EMBL" id="KKD35809.1"/>
    </source>
</evidence>
<dbReference type="RefSeq" id="WP_046280977.1">
    <property type="nucleotide sequence ID" value="NZ_LATL02000280.1"/>
</dbReference>
<evidence type="ECO:0000313" key="2">
    <source>
        <dbReference type="Proteomes" id="UP000033607"/>
    </source>
</evidence>
<keyword evidence="1" id="KW-0413">Isomerase</keyword>
<dbReference type="SUPFAM" id="SSF51658">
    <property type="entry name" value="Xylose isomerase-like"/>
    <property type="match status" value="1"/>
</dbReference>
<name>A0A0F5YA83_9CYAN</name>
<dbReference type="EMBL" id="LATL02000280">
    <property type="protein sequence ID" value="KKD35809.1"/>
    <property type="molecule type" value="Genomic_DNA"/>
</dbReference>
<dbReference type="InterPro" id="IPR036237">
    <property type="entry name" value="Xyl_isomerase-like_sf"/>
</dbReference>